<dbReference type="RefSeq" id="WP_084016834.1">
    <property type="nucleotide sequence ID" value="NZ_FWXS01000003.1"/>
</dbReference>
<accession>A0A1W1ZUY7</accession>
<evidence type="ECO:0000313" key="1">
    <source>
        <dbReference type="EMBL" id="SMC52259.1"/>
    </source>
</evidence>
<organism evidence="1 2">
    <name type="scientific">Moheibacter sediminis</name>
    <dbReference type="NCBI Taxonomy" id="1434700"/>
    <lineage>
        <taxon>Bacteria</taxon>
        <taxon>Pseudomonadati</taxon>
        <taxon>Bacteroidota</taxon>
        <taxon>Flavobacteriia</taxon>
        <taxon>Flavobacteriales</taxon>
        <taxon>Weeksellaceae</taxon>
        <taxon>Moheibacter</taxon>
    </lineage>
</organism>
<dbReference type="STRING" id="1434700.SAMN06296427_103258"/>
<name>A0A1W1ZUY7_9FLAO</name>
<gene>
    <name evidence="1" type="ORF">SAMN06296427_103258</name>
</gene>
<reference evidence="1 2" key="1">
    <citation type="submission" date="2017-04" db="EMBL/GenBank/DDBJ databases">
        <authorList>
            <person name="Afonso C.L."/>
            <person name="Miller P.J."/>
            <person name="Scott M.A."/>
            <person name="Spackman E."/>
            <person name="Goraichik I."/>
            <person name="Dimitrov K.M."/>
            <person name="Suarez D.L."/>
            <person name="Swayne D.E."/>
        </authorList>
    </citation>
    <scope>NUCLEOTIDE SEQUENCE [LARGE SCALE GENOMIC DNA]</scope>
    <source>
        <strain evidence="1 2">CGMCC 1.12708</strain>
    </source>
</reference>
<dbReference type="AlphaFoldDB" id="A0A1W1ZUY7"/>
<dbReference type="Pfam" id="PF14114">
    <property type="entry name" value="DUF4286"/>
    <property type="match status" value="1"/>
</dbReference>
<dbReference type="EMBL" id="FWXS01000003">
    <property type="protein sequence ID" value="SMC52259.1"/>
    <property type="molecule type" value="Genomic_DNA"/>
</dbReference>
<dbReference type="Proteomes" id="UP000192393">
    <property type="component" value="Unassembled WGS sequence"/>
</dbReference>
<keyword evidence="2" id="KW-1185">Reference proteome</keyword>
<sequence>MIIYNVTINIDEKIETEWLHWMRKTHIPEVMNTGKFISCRFSKLTSHKEDGSQNYSAQYVCHSKEDLQDYQDNFAPMLQQKSLEKFADKMLAFRTELDIIEDFYSVLS</sequence>
<dbReference type="InterPro" id="IPR025563">
    <property type="entry name" value="DUF4286"/>
</dbReference>
<dbReference type="OrthoDB" id="1121837at2"/>
<evidence type="ECO:0008006" key="3">
    <source>
        <dbReference type="Google" id="ProtNLM"/>
    </source>
</evidence>
<protein>
    <recommendedName>
        <fullName evidence="3">DUF4286 domain-containing protein</fullName>
    </recommendedName>
</protein>
<proteinExistence type="predicted"/>
<evidence type="ECO:0000313" key="2">
    <source>
        <dbReference type="Proteomes" id="UP000192393"/>
    </source>
</evidence>